<dbReference type="Pfam" id="PF00696">
    <property type="entry name" value="AA_kinase"/>
    <property type="match status" value="1"/>
</dbReference>
<comment type="similarity">
    <text evidence="1">Belongs to the aspartokinase family.</text>
</comment>
<protein>
    <recommendedName>
        <fullName evidence="2">aspartate kinase</fullName>
        <ecNumber evidence="2">2.7.2.4</ecNumber>
    </recommendedName>
</protein>
<dbReference type="InterPro" id="IPR001341">
    <property type="entry name" value="Asp_kinase"/>
</dbReference>
<dbReference type="SUPFAM" id="SSF53633">
    <property type="entry name" value="Carbamate kinase-like"/>
    <property type="match status" value="1"/>
</dbReference>
<dbReference type="PANTHER" id="PTHR21499:SF59">
    <property type="entry name" value="ASPARTOKINASE"/>
    <property type="match status" value="1"/>
</dbReference>
<keyword evidence="4" id="KW-0547">Nucleotide-binding</keyword>
<sequence>MPQSTEPDNEFNKPIKPPLRSNPELIEGQKSEWVVQKFGGTSVGKFLLNIPDKILPSALDSNHRVALVCSARSGDTKSTGTTNLLLQAALQALEPIPTGGSYSSSSNSGSNTPNAGLNSLSLSQIFHRGVSSPRLLSRTNSFLTNGNPQSLLADHSQSSSGRNKSRQGSESPEVEINVSNPFDQTIELIRSEHLRAALEVIKDPEILSELECGMNYDCERLRSLLLAAQILEETSPRSKDLIVGVGERLSCRLVTACLMDNGFDAEFVCLDSIIDKSDLEAVENTSSGAMGLGGQLRQPFYDRLASKLGERILQCENRIPVITGFFGVVPGSLLTQVGRGYTDLCASLCAVGLKAVELQVWKEVDGIFTADPRKVPKARLLSSVTPEEAAELTYYGSEVIHPFTMEQVISSSIPIRIKNVMNPQGLGTVIYPTHSTPPSPTGVTLSSNQNINSRLPTAVTIKDTIVVLNIHSKRKTISHGFFANIFGILDRFGIVVDLISTSEVHVSMAIMLSEVYRKKGLDKLVRELKEVGEVSVMTEMAILSLVGRKMKNMVGIAGKMFSTLAEGNVNIEMISQGASEINISCVISEKDSVKALNLVHDIILNID</sequence>
<feature type="region of interest" description="Disordered" evidence="7">
    <location>
        <begin position="146"/>
        <end position="177"/>
    </location>
</feature>
<reference evidence="9" key="1">
    <citation type="submission" date="2022-06" db="EMBL/GenBank/DDBJ databases">
        <authorList>
            <consortium name="SYNGENTA / RWTH Aachen University"/>
        </authorList>
    </citation>
    <scope>NUCLEOTIDE SEQUENCE</scope>
</reference>
<feature type="region of interest" description="Disordered" evidence="7">
    <location>
        <begin position="1"/>
        <end position="23"/>
    </location>
</feature>
<keyword evidence="10" id="KW-1185">Reference proteome</keyword>
<organism evidence="9 10">
    <name type="scientific">Phakopsora pachyrhizi</name>
    <name type="common">Asian soybean rust disease fungus</name>
    <dbReference type="NCBI Taxonomy" id="170000"/>
    <lineage>
        <taxon>Eukaryota</taxon>
        <taxon>Fungi</taxon>
        <taxon>Dikarya</taxon>
        <taxon>Basidiomycota</taxon>
        <taxon>Pucciniomycotina</taxon>
        <taxon>Pucciniomycetes</taxon>
        <taxon>Pucciniales</taxon>
        <taxon>Phakopsoraceae</taxon>
        <taxon>Phakopsora</taxon>
    </lineage>
</organism>
<evidence type="ECO:0000256" key="7">
    <source>
        <dbReference type="SAM" id="MobiDB-lite"/>
    </source>
</evidence>
<dbReference type="GO" id="GO:0071266">
    <property type="term" value="P:'de novo' L-methionine biosynthetic process"/>
    <property type="evidence" value="ECO:0007669"/>
    <property type="project" value="UniProtKB-ARBA"/>
</dbReference>
<evidence type="ECO:0000256" key="1">
    <source>
        <dbReference type="ARBA" id="ARBA00010122"/>
    </source>
</evidence>
<dbReference type="EMBL" id="CALTRL010000107">
    <property type="protein sequence ID" value="CAH7666394.1"/>
    <property type="molecule type" value="Genomic_DNA"/>
</dbReference>
<gene>
    <name evidence="9" type="ORF">PPACK8108_LOCUS746</name>
</gene>
<dbReference type="FunFam" id="3.30.2130.10:FF:000001">
    <property type="entry name" value="Bifunctional aspartokinase/homoserine dehydrogenase"/>
    <property type="match status" value="1"/>
</dbReference>
<evidence type="ECO:0000256" key="4">
    <source>
        <dbReference type="ARBA" id="ARBA00022741"/>
    </source>
</evidence>
<dbReference type="AlphaFoldDB" id="A0AAV0AFX1"/>
<dbReference type="PROSITE" id="PS00324">
    <property type="entry name" value="ASPARTOKINASE"/>
    <property type="match status" value="1"/>
</dbReference>
<dbReference type="GO" id="GO:0005524">
    <property type="term" value="F:ATP binding"/>
    <property type="evidence" value="ECO:0007669"/>
    <property type="project" value="UniProtKB-KW"/>
</dbReference>
<dbReference type="GO" id="GO:0005829">
    <property type="term" value="C:cytosol"/>
    <property type="evidence" value="ECO:0007669"/>
    <property type="project" value="TreeGrafter"/>
</dbReference>
<accession>A0AAV0AFX1</accession>
<dbReference type="Gene3D" id="3.40.1160.10">
    <property type="entry name" value="Acetylglutamate kinase-like"/>
    <property type="match status" value="1"/>
</dbReference>
<dbReference type="FunFam" id="3.40.1160.10:FF:000023">
    <property type="entry name" value="Probable aspartokinase"/>
    <property type="match status" value="1"/>
</dbReference>
<dbReference type="Proteomes" id="UP001153365">
    <property type="component" value="Unassembled WGS sequence"/>
</dbReference>
<dbReference type="GO" id="GO:0004072">
    <property type="term" value="F:aspartate kinase activity"/>
    <property type="evidence" value="ECO:0007669"/>
    <property type="project" value="UniProtKB-EC"/>
</dbReference>
<feature type="domain" description="ACT" evidence="8">
    <location>
        <begin position="545"/>
        <end position="607"/>
    </location>
</feature>
<evidence type="ECO:0000256" key="5">
    <source>
        <dbReference type="ARBA" id="ARBA00022777"/>
    </source>
</evidence>
<dbReference type="GO" id="GO:0009089">
    <property type="term" value="P:lysine biosynthetic process via diaminopimelate"/>
    <property type="evidence" value="ECO:0007669"/>
    <property type="project" value="TreeGrafter"/>
</dbReference>
<keyword evidence="6" id="KW-0067">ATP-binding</keyword>
<comment type="caution">
    <text evidence="9">The sequence shown here is derived from an EMBL/GenBank/DDBJ whole genome shotgun (WGS) entry which is preliminary data.</text>
</comment>
<dbReference type="Pfam" id="PF22468">
    <property type="entry name" value="ACT_9"/>
    <property type="match status" value="1"/>
</dbReference>
<evidence type="ECO:0000256" key="6">
    <source>
        <dbReference type="ARBA" id="ARBA00022840"/>
    </source>
</evidence>
<dbReference type="GO" id="GO:0009090">
    <property type="term" value="P:homoserine biosynthetic process"/>
    <property type="evidence" value="ECO:0007669"/>
    <property type="project" value="TreeGrafter"/>
</dbReference>
<evidence type="ECO:0000313" key="10">
    <source>
        <dbReference type="Proteomes" id="UP001153365"/>
    </source>
</evidence>
<evidence type="ECO:0000313" key="9">
    <source>
        <dbReference type="EMBL" id="CAH7666394.1"/>
    </source>
</evidence>
<proteinExistence type="inferred from homology"/>
<evidence type="ECO:0000256" key="3">
    <source>
        <dbReference type="ARBA" id="ARBA00022679"/>
    </source>
</evidence>
<evidence type="ECO:0000259" key="8">
    <source>
        <dbReference type="PROSITE" id="PS51671"/>
    </source>
</evidence>
<dbReference type="InterPro" id="IPR045865">
    <property type="entry name" value="ACT-like_dom_sf"/>
</dbReference>
<dbReference type="InterPro" id="IPR018042">
    <property type="entry name" value="Aspartate_kinase_CS"/>
</dbReference>
<dbReference type="Gene3D" id="3.30.2130.10">
    <property type="entry name" value="VC0802-like"/>
    <property type="match status" value="1"/>
</dbReference>
<dbReference type="NCBIfam" id="TIGR00657">
    <property type="entry name" value="asp_kinases"/>
    <property type="match status" value="1"/>
</dbReference>
<keyword evidence="5" id="KW-0418">Kinase</keyword>
<keyword evidence="3" id="KW-0808">Transferase</keyword>
<name>A0AAV0AFX1_PHAPC</name>
<dbReference type="PANTHER" id="PTHR21499">
    <property type="entry name" value="ASPARTATE KINASE"/>
    <property type="match status" value="1"/>
</dbReference>
<dbReference type="PROSITE" id="PS51671">
    <property type="entry name" value="ACT"/>
    <property type="match status" value="1"/>
</dbReference>
<dbReference type="InterPro" id="IPR001048">
    <property type="entry name" value="Asp/Glu/Uridylate_kinase"/>
</dbReference>
<dbReference type="InterPro" id="IPR054352">
    <property type="entry name" value="ACT_Aspartokinase"/>
</dbReference>
<dbReference type="InterPro" id="IPR036393">
    <property type="entry name" value="AceGlu_kinase-like_sf"/>
</dbReference>
<dbReference type="InterPro" id="IPR002912">
    <property type="entry name" value="ACT_dom"/>
</dbReference>
<dbReference type="GO" id="GO:0009088">
    <property type="term" value="P:threonine biosynthetic process"/>
    <property type="evidence" value="ECO:0007669"/>
    <property type="project" value="UniProtKB-ARBA"/>
</dbReference>
<dbReference type="SUPFAM" id="SSF55021">
    <property type="entry name" value="ACT-like"/>
    <property type="match status" value="2"/>
</dbReference>
<feature type="compositionally biased region" description="Polar residues" evidence="7">
    <location>
        <begin position="146"/>
        <end position="170"/>
    </location>
</feature>
<evidence type="ECO:0000256" key="2">
    <source>
        <dbReference type="ARBA" id="ARBA00013059"/>
    </source>
</evidence>
<dbReference type="EC" id="2.7.2.4" evidence="2"/>